<evidence type="ECO:0000313" key="2">
    <source>
        <dbReference type="EMBL" id="TDO32805.1"/>
    </source>
</evidence>
<feature type="transmembrane region" description="Helical" evidence="1">
    <location>
        <begin position="155"/>
        <end position="180"/>
    </location>
</feature>
<evidence type="ECO:0000313" key="3">
    <source>
        <dbReference type="Proteomes" id="UP000294901"/>
    </source>
</evidence>
<feature type="transmembrane region" description="Helical" evidence="1">
    <location>
        <begin position="65"/>
        <end position="92"/>
    </location>
</feature>
<feature type="transmembrane region" description="Helical" evidence="1">
    <location>
        <begin position="322"/>
        <end position="339"/>
    </location>
</feature>
<dbReference type="AlphaFoldDB" id="A0A4R6JE34"/>
<feature type="transmembrane region" description="Helical" evidence="1">
    <location>
        <begin position="127"/>
        <end position="146"/>
    </location>
</feature>
<keyword evidence="1" id="KW-0812">Transmembrane</keyword>
<sequence length="504" mass="53153">MSAVRRVQRWALPATAVLVTAVVLAPLAAPGYALSYDMMFVPRQPLRADLVLPNATLPRAVPQDLLVSLASALAPGWLVQRVALVAIVLLAAVGAGRLVPAERLGPRLVAAVAYAWTPFLAERLLLGQWGLLLAYGSLPWIVAACLRDRGSTWRLLAACAPAAVTPTGGLIAFATVLVLAPRRSWLPALLNLPWLLATVLSSADGRSDPAGVAAFAARGADWTGPIGALLGTGGIWNAQTTLPSRSSPLAPLGTLLLLALAVTGWRLLRDRLPDGAAVRLLVLAGGGFLLAALAVLPGGRALLEWAVTSVPGAGVLRDGQKFLIPYALVLCLCAALGAERIGRREVLAGALVLPLVVMPDLAYGGAGRLRPVSYPADFAVVKRLVEQSPGEVVSLPFAGYHTYPWNRSRTVIDPLPRYLDAEVVRDDRLLVGDRAIAGESRRADEVRQALELGKPLAALGMRWVVVQRVAGEAPVPPAALAGLRMVHAGTDLRLYENGSSQRSY</sequence>
<dbReference type="EMBL" id="SNWR01000002">
    <property type="protein sequence ID" value="TDO32805.1"/>
    <property type="molecule type" value="Genomic_DNA"/>
</dbReference>
<gene>
    <name evidence="2" type="ORF">C8E87_8277</name>
</gene>
<proteinExistence type="predicted"/>
<feature type="transmembrane region" description="Helical" evidence="1">
    <location>
        <begin position="280"/>
        <end position="302"/>
    </location>
</feature>
<keyword evidence="3" id="KW-1185">Reference proteome</keyword>
<keyword evidence="1" id="KW-1133">Transmembrane helix</keyword>
<protein>
    <submittedName>
        <fullName evidence="2">Uncharacterized protein</fullName>
    </submittedName>
</protein>
<feature type="transmembrane region" description="Helical" evidence="1">
    <location>
        <begin position="346"/>
        <end position="366"/>
    </location>
</feature>
<reference evidence="2 3" key="1">
    <citation type="submission" date="2019-03" db="EMBL/GenBank/DDBJ databases">
        <title>Sequencing the genomes of 1000 actinobacteria strains.</title>
        <authorList>
            <person name="Klenk H.-P."/>
        </authorList>
    </citation>
    <scope>NUCLEOTIDE SEQUENCE [LARGE SCALE GENOMIC DNA]</scope>
    <source>
        <strain evidence="2 3">DSM 43805</strain>
    </source>
</reference>
<organism evidence="2 3">
    <name type="scientific">Paractinoplanes brasiliensis</name>
    <dbReference type="NCBI Taxonomy" id="52695"/>
    <lineage>
        <taxon>Bacteria</taxon>
        <taxon>Bacillati</taxon>
        <taxon>Actinomycetota</taxon>
        <taxon>Actinomycetes</taxon>
        <taxon>Micromonosporales</taxon>
        <taxon>Micromonosporaceae</taxon>
        <taxon>Paractinoplanes</taxon>
    </lineage>
</organism>
<name>A0A4R6JE34_9ACTN</name>
<evidence type="ECO:0000256" key="1">
    <source>
        <dbReference type="SAM" id="Phobius"/>
    </source>
</evidence>
<feature type="transmembrane region" description="Helical" evidence="1">
    <location>
        <begin position="104"/>
        <end position="121"/>
    </location>
</feature>
<feature type="transmembrane region" description="Helical" evidence="1">
    <location>
        <begin position="249"/>
        <end position="268"/>
    </location>
</feature>
<accession>A0A4R6JE34</accession>
<dbReference type="Proteomes" id="UP000294901">
    <property type="component" value="Unassembled WGS sequence"/>
</dbReference>
<comment type="caution">
    <text evidence="2">The sequence shown here is derived from an EMBL/GenBank/DDBJ whole genome shotgun (WGS) entry which is preliminary data.</text>
</comment>
<keyword evidence="1" id="KW-0472">Membrane</keyword>